<comment type="caution">
    <text evidence="1">The sequence shown here is derived from an EMBL/GenBank/DDBJ whole genome shotgun (WGS) entry which is preliminary data.</text>
</comment>
<name>A0A1R3J265_COCAP</name>
<dbReference type="EMBL" id="AWWV01008862">
    <property type="protein sequence ID" value="OMO88923.1"/>
    <property type="molecule type" value="Genomic_DNA"/>
</dbReference>
<dbReference type="Proteomes" id="UP000188268">
    <property type="component" value="Unassembled WGS sequence"/>
</dbReference>
<dbReference type="Gramene" id="OMO88923">
    <property type="protein sequence ID" value="OMO88923"/>
    <property type="gene ID" value="CCACVL1_08105"/>
</dbReference>
<evidence type="ECO:0000313" key="2">
    <source>
        <dbReference type="Proteomes" id="UP000188268"/>
    </source>
</evidence>
<sequence length="52" mass="5217">GVSLRCNVESRPRATTYGIAGLTAHVVTIAVNPAPVVVLTAPAATTSANAEK</sequence>
<organism evidence="1 2">
    <name type="scientific">Corchorus capsularis</name>
    <name type="common">Jute</name>
    <dbReference type="NCBI Taxonomy" id="210143"/>
    <lineage>
        <taxon>Eukaryota</taxon>
        <taxon>Viridiplantae</taxon>
        <taxon>Streptophyta</taxon>
        <taxon>Embryophyta</taxon>
        <taxon>Tracheophyta</taxon>
        <taxon>Spermatophyta</taxon>
        <taxon>Magnoliopsida</taxon>
        <taxon>eudicotyledons</taxon>
        <taxon>Gunneridae</taxon>
        <taxon>Pentapetalae</taxon>
        <taxon>rosids</taxon>
        <taxon>malvids</taxon>
        <taxon>Malvales</taxon>
        <taxon>Malvaceae</taxon>
        <taxon>Grewioideae</taxon>
        <taxon>Apeibeae</taxon>
        <taxon>Corchorus</taxon>
    </lineage>
</organism>
<gene>
    <name evidence="1" type="ORF">CCACVL1_08105</name>
</gene>
<reference evidence="1 2" key="1">
    <citation type="submission" date="2013-09" db="EMBL/GenBank/DDBJ databases">
        <title>Corchorus capsularis genome sequencing.</title>
        <authorList>
            <person name="Alam M."/>
            <person name="Haque M.S."/>
            <person name="Islam M.S."/>
            <person name="Emdad E.M."/>
            <person name="Islam M.M."/>
            <person name="Ahmed B."/>
            <person name="Halim A."/>
            <person name="Hossen Q.M.M."/>
            <person name="Hossain M.Z."/>
            <person name="Ahmed R."/>
            <person name="Khan M.M."/>
            <person name="Islam R."/>
            <person name="Rashid M.M."/>
            <person name="Khan S.A."/>
            <person name="Rahman M.S."/>
            <person name="Alam M."/>
        </authorList>
    </citation>
    <scope>NUCLEOTIDE SEQUENCE [LARGE SCALE GENOMIC DNA]</scope>
    <source>
        <strain evidence="2">cv. CVL-1</strain>
        <tissue evidence="1">Whole seedling</tissue>
    </source>
</reference>
<dbReference type="AlphaFoldDB" id="A0A1R3J265"/>
<feature type="non-terminal residue" evidence="1">
    <location>
        <position position="1"/>
    </location>
</feature>
<proteinExistence type="predicted"/>
<keyword evidence="2" id="KW-1185">Reference proteome</keyword>
<protein>
    <submittedName>
        <fullName evidence="1">Uncharacterized protein</fullName>
    </submittedName>
</protein>
<accession>A0A1R3J265</accession>
<evidence type="ECO:0000313" key="1">
    <source>
        <dbReference type="EMBL" id="OMO88923.1"/>
    </source>
</evidence>